<dbReference type="Proteomes" id="UP001428341">
    <property type="component" value="Unassembled WGS sequence"/>
</dbReference>
<reference evidence="1 2" key="1">
    <citation type="submission" date="2024-05" db="EMBL/GenBank/DDBJ databases">
        <title>Haplotype-resolved chromosome-level genome assembly of Huyou (Citrus changshanensis).</title>
        <authorList>
            <person name="Miao C."/>
            <person name="Chen W."/>
            <person name="Wu Y."/>
            <person name="Wang L."/>
            <person name="Zhao S."/>
            <person name="Grierson D."/>
            <person name="Xu C."/>
            <person name="Chen K."/>
        </authorList>
    </citation>
    <scope>NUCLEOTIDE SEQUENCE [LARGE SCALE GENOMIC DNA]</scope>
    <source>
        <strain evidence="1">01-14</strain>
        <tissue evidence="1">Leaf</tissue>
    </source>
</reference>
<comment type="caution">
    <text evidence="1">The sequence shown here is derived from an EMBL/GenBank/DDBJ whole genome shotgun (WGS) entry which is preliminary data.</text>
</comment>
<evidence type="ECO:0000313" key="1">
    <source>
        <dbReference type="EMBL" id="KAK9202383.1"/>
    </source>
</evidence>
<evidence type="ECO:0000313" key="2">
    <source>
        <dbReference type="Proteomes" id="UP001428341"/>
    </source>
</evidence>
<organism evidence="1 2">
    <name type="scientific">Citrus x changshan-huyou</name>
    <dbReference type="NCBI Taxonomy" id="2935761"/>
    <lineage>
        <taxon>Eukaryota</taxon>
        <taxon>Viridiplantae</taxon>
        <taxon>Streptophyta</taxon>
        <taxon>Embryophyta</taxon>
        <taxon>Tracheophyta</taxon>
        <taxon>Spermatophyta</taxon>
        <taxon>Magnoliopsida</taxon>
        <taxon>eudicotyledons</taxon>
        <taxon>Gunneridae</taxon>
        <taxon>Pentapetalae</taxon>
        <taxon>rosids</taxon>
        <taxon>malvids</taxon>
        <taxon>Sapindales</taxon>
        <taxon>Rutaceae</taxon>
        <taxon>Aurantioideae</taxon>
        <taxon>Citrus</taxon>
    </lineage>
</organism>
<sequence length="132" mass="15277">MKLKEKFTEELLSLILTSFKIIWDLELHDEDSITITICAAGGKNRICHILIREVGLINRSRHLEMELTQVTEEQLAAVRNLQQYDYEVMLDIPTEDFNNISQNWILNDNPVQAGECIIRGLVKRDQLHSSIN</sequence>
<gene>
    <name evidence="1" type="ORF">WN944_017593</name>
</gene>
<proteinExistence type="predicted"/>
<dbReference type="EMBL" id="JBCGBO010000005">
    <property type="protein sequence ID" value="KAK9202383.1"/>
    <property type="molecule type" value="Genomic_DNA"/>
</dbReference>
<keyword evidence="2" id="KW-1185">Reference proteome</keyword>
<name>A0AAP0QLB7_9ROSI</name>
<accession>A0AAP0QLB7</accession>
<dbReference type="AlphaFoldDB" id="A0AAP0QLB7"/>
<protein>
    <submittedName>
        <fullName evidence="1">Uncharacterized protein</fullName>
    </submittedName>
</protein>